<evidence type="ECO:0000313" key="3">
    <source>
        <dbReference type="EMBL" id="KAK4027132.1"/>
    </source>
</evidence>
<dbReference type="PANTHER" id="PTHR15441:SF1">
    <property type="entry name" value="RIBONUCLEASE P PROTEIN SUBUNIT P14"/>
    <property type="match status" value="1"/>
</dbReference>
<sequence length="134" mass="15303">MRNEISKNDKNAATIKTGRRTLPDKYFYVDTQLDFGDYSGKKEPLFTRELVKLCVTNAIKQVFGELGSATVVDVVFLDQPTRRIILRCPSSFYVKLHSSLTLATHYEGHECYFRVCKASSTLLSLDCNSRLYSF</sequence>
<accession>A0ABR0APV2</accession>
<dbReference type="SUPFAM" id="SSF160350">
    <property type="entry name" value="Rnp2-like"/>
    <property type="match status" value="1"/>
</dbReference>
<dbReference type="EMBL" id="JAOYFB010000038">
    <property type="protein sequence ID" value="KAK4027132.1"/>
    <property type="molecule type" value="Genomic_DNA"/>
</dbReference>
<dbReference type="Proteomes" id="UP001234178">
    <property type="component" value="Unassembled WGS sequence"/>
</dbReference>
<gene>
    <name evidence="3" type="ORF">OUZ56_016147</name>
</gene>
<dbReference type="InterPro" id="IPR038085">
    <property type="entry name" value="Rnp2-like_sf"/>
</dbReference>
<dbReference type="Pfam" id="PF01900">
    <property type="entry name" value="RNase_P_Rpp14"/>
    <property type="match status" value="1"/>
</dbReference>
<evidence type="ECO:0000256" key="1">
    <source>
        <dbReference type="ARBA" id="ARBA00010800"/>
    </source>
</evidence>
<keyword evidence="2" id="KW-0819">tRNA processing</keyword>
<dbReference type="InterPro" id="IPR002759">
    <property type="entry name" value="Pop5/Rpp14/Rnp2-like"/>
</dbReference>
<name>A0ABR0APV2_9CRUS</name>
<dbReference type="PANTHER" id="PTHR15441">
    <property type="entry name" value="RIBONUCLEASE P PROTEIN SUBUNIT P14"/>
    <property type="match status" value="1"/>
</dbReference>
<comment type="caution">
    <text evidence="3">The sequence shown here is derived from an EMBL/GenBank/DDBJ whole genome shotgun (WGS) entry which is preliminary data.</text>
</comment>
<dbReference type="Gene3D" id="3.30.70.3250">
    <property type="entry name" value="Ribonuclease P, Pop5 subunit"/>
    <property type="match status" value="1"/>
</dbReference>
<evidence type="ECO:0000256" key="2">
    <source>
        <dbReference type="ARBA" id="ARBA00022694"/>
    </source>
</evidence>
<comment type="similarity">
    <text evidence="1">Belongs to the eukaryotic/archaeal RNase P protein component 2 family.</text>
</comment>
<proteinExistence type="inferred from homology"/>
<reference evidence="3 4" key="1">
    <citation type="journal article" date="2023" name="Nucleic Acids Res.">
        <title>The hologenome of Daphnia magna reveals possible DNA methylation and microbiome-mediated evolution of the host genome.</title>
        <authorList>
            <person name="Chaturvedi A."/>
            <person name="Li X."/>
            <person name="Dhandapani V."/>
            <person name="Marshall H."/>
            <person name="Kissane S."/>
            <person name="Cuenca-Cambronero M."/>
            <person name="Asole G."/>
            <person name="Calvet F."/>
            <person name="Ruiz-Romero M."/>
            <person name="Marangio P."/>
            <person name="Guigo R."/>
            <person name="Rago D."/>
            <person name="Mirbahai L."/>
            <person name="Eastwood N."/>
            <person name="Colbourne J.K."/>
            <person name="Zhou J."/>
            <person name="Mallon E."/>
            <person name="Orsini L."/>
        </authorList>
    </citation>
    <scope>NUCLEOTIDE SEQUENCE [LARGE SCALE GENOMIC DNA]</scope>
    <source>
        <strain evidence="3">LRV0_1</strain>
    </source>
</reference>
<protein>
    <submittedName>
        <fullName evidence="3">Uncharacterized protein</fullName>
    </submittedName>
</protein>
<keyword evidence="4" id="KW-1185">Reference proteome</keyword>
<organism evidence="3 4">
    <name type="scientific">Daphnia magna</name>
    <dbReference type="NCBI Taxonomy" id="35525"/>
    <lineage>
        <taxon>Eukaryota</taxon>
        <taxon>Metazoa</taxon>
        <taxon>Ecdysozoa</taxon>
        <taxon>Arthropoda</taxon>
        <taxon>Crustacea</taxon>
        <taxon>Branchiopoda</taxon>
        <taxon>Diplostraca</taxon>
        <taxon>Cladocera</taxon>
        <taxon>Anomopoda</taxon>
        <taxon>Daphniidae</taxon>
        <taxon>Daphnia</taxon>
    </lineage>
</organism>
<evidence type="ECO:0000313" key="4">
    <source>
        <dbReference type="Proteomes" id="UP001234178"/>
    </source>
</evidence>